<keyword evidence="1" id="KW-0472">Membrane</keyword>
<evidence type="ECO:0000256" key="1">
    <source>
        <dbReference type="SAM" id="Phobius"/>
    </source>
</evidence>
<dbReference type="EMBL" id="LHXM01000013">
    <property type="protein sequence ID" value="KXA91791.1"/>
    <property type="molecule type" value="Genomic_DNA"/>
</dbReference>
<proteinExistence type="predicted"/>
<name>A0A133UC59_9EURY</name>
<sequence>MGPLLYEELSERGISNTVIIGVAIVGIAFLVGGSIVYFSTGPEPNFKTKDLSISRTKVALGEPVTAQVRVANVGDAKGTHTIKLRLDGETLKEKVTLEAGESRTVDFDIEKHEKGTFSLDIEDLSESFEVAEPAKFELSSLRVSPERAKPGEEVTVTADVRNTGGVEGTHTLKLELGGGCRKIQRR</sequence>
<organism evidence="2 3">
    <name type="scientific">candidate division MSBL1 archaeon SCGC-AAA259D18</name>
    <dbReference type="NCBI Taxonomy" id="1698262"/>
    <lineage>
        <taxon>Archaea</taxon>
        <taxon>Methanobacteriati</taxon>
        <taxon>Methanobacteriota</taxon>
        <taxon>candidate division MSBL1</taxon>
    </lineage>
</organism>
<dbReference type="Gene3D" id="2.60.40.10">
    <property type="entry name" value="Immunoglobulins"/>
    <property type="match status" value="2"/>
</dbReference>
<dbReference type="Proteomes" id="UP000070195">
    <property type="component" value="Unassembled WGS sequence"/>
</dbReference>
<evidence type="ECO:0000313" key="2">
    <source>
        <dbReference type="EMBL" id="KXA91791.1"/>
    </source>
</evidence>
<protein>
    <recommendedName>
        <fullName evidence="4">CARDB domain-containing protein</fullName>
    </recommendedName>
</protein>
<dbReference type="AlphaFoldDB" id="A0A133UC59"/>
<keyword evidence="1" id="KW-0812">Transmembrane</keyword>
<reference evidence="2 3" key="1">
    <citation type="journal article" date="2016" name="Sci. Rep.">
        <title>Metabolic traits of an uncultured archaeal lineage -MSBL1- from brine pools of the Red Sea.</title>
        <authorList>
            <person name="Mwirichia R."/>
            <person name="Alam I."/>
            <person name="Rashid M."/>
            <person name="Vinu M."/>
            <person name="Ba-Alawi W."/>
            <person name="Anthony Kamau A."/>
            <person name="Kamanda Ngugi D."/>
            <person name="Goker M."/>
            <person name="Klenk H.P."/>
            <person name="Bajic V."/>
            <person name="Stingl U."/>
        </authorList>
    </citation>
    <scope>NUCLEOTIDE SEQUENCE [LARGE SCALE GENOMIC DNA]</scope>
    <source>
        <strain evidence="2">SCGC-AAA259D18</strain>
    </source>
</reference>
<keyword evidence="1" id="KW-1133">Transmembrane helix</keyword>
<keyword evidence="3" id="KW-1185">Reference proteome</keyword>
<evidence type="ECO:0000313" key="3">
    <source>
        <dbReference type="Proteomes" id="UP000070195"/>
    </source>
</evidence>
<dbReference type="InterPro" id="IPR013783">
    <property type="entry name" value="Ig-like_fold"/>
</dbReference>
<comment type="caution">
    <text evidence="2">The sequence shown here is derived from an EMBL/GenBank/DDBJ whole genome shotgun (WGS) entry which is preliminary data.</text>
</comment>
<evidence type="ECO:0008006" key="4">
    <source>
        <dbReference type="Google" id="ProtNLM"/>
    </source>
</evidence>
<gene>
    <name evidence="2" type="ORF">AKJ63_00935</name>
</gene>
<feature type="transmembrane region" description="Helical" evidence="1">
    <location>
        <begin position="18"/>
        <end position="39"/>
    </location>
</feature>
<accession>A0A133UC59</accession>